<evidence type="ECO:0000313" key="13">
    <source>
        <dbReference type="Proteomes" id="UP001497744"/>
    </source>
</evidence>
<evidence type="ECO:0000256" key="1">
    <source>
        <dbReference type="ARBA" id="ARBA00004141"/>
    </source>
</evidence>
<dbReference type="EMBL" id="BPLF01000004">
    <property type="protein sequence ID" value="GIX65055.1"/>
    <property type="molecule type" value="Genomic_DNA"/>
</dbReference>
<dbReference type="InterPro" id="IPR001107">
    <property type="entry name" value="Band_7"/>
</dbReference>
<feature type="transmembrane region" description="Helical" evidence="9">
    <location>
        <begin position="1170"/>
        <end position="1189"/>
    </location>
</feature>
<dbReference type="InterPro" id="IPR036259">
    <property type="entry name" value="MFS_trans_sf"/>
</dbReference>
<evidence type="ECO:0000256" key="9">
    <source>
        <dbReference type="SAM" id="Phobius"/>
    </source>
</evidence>
<accession>A0AAV4LZJ1</accession>
<evidence type="ECO:0000256" key="2">
    <source>
        <dbReference type="ARBA" id="ARBA00007015"/>
    </source>
</evidence>
<evidence type="ECO:0000256" key="4">
    <source>
        <dbReference type="ARBA" id="ARBA00022448"/>
    </source>
</evidence>
<feature type="compositionally biased region" description="Basic and acidic residues" evidence="8">
    <location>
        <begin position="140"/>
        <end position="151"/>
    </location>
</feature>
<dbReference type="Pfam" id="PF03092">
    <property type="entry name" value="BT1"/>
    <property type="match status" value="1"/>
</dbReference>
<dbReference type="RefSeq" id="XP_067717124.1">
    <property type="nucleotide sequence ID" value="XM_067861023.1"/>
</dbReference>
<keyword evidence="5 9" id="KW-0812">Transmembrane</keyword>
<gene>
    <name evidence="12" type="ORF">BcabD6B2_44900</name>
</gene>
<comment type="caution">
    <text evidence="12">The sequence shown here is derived from an EMBL/GenBank/DDBJ whole genome shotgun (WGS) entry which is preliminary data.</text>
</comment>
<comment type="subcellular location">
    <subcellularLocation>
        <location evidence="1">Membrane</location>
        <topology evidence="1">Multi-pass membrane protein</topology>
    </subcellularLocation>
</comment>
<dbReference type="GeneID" id="94196536"/>
<feature type="compositionally biased region" description="Basic and acidic residues" evidence="8">
    <location>
        <begin position="193"/>
        <end position="229"/>
    </location>
</feature>
<feature type="transmembrane region" description="Helical" evidence="9">
    <location>
        <begin position="1025"/>
        <end position="1044"/>
    </location>
</feature>
<dbReference type="Pfam" id="PF01145">
    <property type="entry name" value="Band_7"/>
    <property type="match status" value="1"/>
</dbReference>
<sequence length="1802" mass="195654">MKFLYPLLCALAVGRVLAVRITHHHFESQHNEPGQLATQSPGAPAGEGLAERKAAEAVSGGNAVKNEASGTGSEKKDLQADASHTQAIHPHGSSVGAAGGIAEATPKQDVEKSEPPKDKDAGPGPSTGPHKGGSPSGQPKAEHESDLKIKEALQSGEEGPKSTPKDGEGPAASHETDSNSPESPAQTPPAEKTSQEAKGEIEQQKANDELQKKAEENVNDGKQHGESESHAGASAVDVKADNGPDTKAKSQDLGANTKPEDVKDRKAEENDGAQKKSENPASDGDNTGAPLTPATKQAPIKLALDNNKKASDDEHQDEGSQKSRQNRGEVTLETLVKTGSNCEKQQIVAAFVQKVLNEGRLKQAFSYMEDPPAVMEKCRQLVKKPPTVCKVEGGKKAPTCGVIDLGKLVGTYLTYSVCTVEAALNQMYHDHYGGQYIANDINNFVRAINGVFRIMPDARETFGEALHILETVMHMFLKAEKALVSAEVQSVLYKRWALLDSVLCGVASEETNDVMDNINADTNRFSAQAVVDLERFIASSTEVFLQAYKPLEELVAVFEQKLLVKAMELNNDDFRRKAQLLVDKLAQNHIPSIPGDTLDSMRGIPHAGLSDADVDSITAKMSPKISLVQSRAGVTSRHHRAESESVSPNDAFRAALLRLNIFTIHGDHIVPKIDVKAVSKMVRDALLNFSEEEMVSRLIVEPQAALRVFYDTVKSLVPLPNSDMQQHNDQIMWMARFGDVAKIVEDNFNSLKQSVMRHQPEAPTIQKPTQASMLQLYHRNPRDAHEWSRQLRDRAVVTLESRRGGAVLEGNTDTYVELQPFQKDMASLVHIKAYNSFDVVGTKRAKCVDAAAAPSVSCRGARCRFRKDAKACTASLSTLQKQFLITFMERLHLPVQRVRQLSEATHRCAVITKFADDTGSVLIVKPKGAKARGTLQVEDGADEELLLASPRRRRVNELISCVIAMLHGVEVFTSLPVLYLYKDEFELGPAMLIFILGLIRIPMNIKILFAFLSDGVPLFGSRRRSYLIIGSMLCLAANVTLGFWAHLSILWTTVLLGVSSLGMALCSVIGEALIIESGRRQTNDQVTKTISTFCAFRKLTFAAMSYSSSVLIMMMPTKQLFLMCSVIPMIVLISAFFISEDENYPQLPVKEQWSKLCAFISKPEIKRPSIFLFISMLVPSAGTALFYFMTEELHFNPELFVQHQEALRVDHAARVGVLHAQRRACGEVEPEARDPGHGVRHHGQLAAPAGRGDQLAADIHHGDQTVPAGDRVEHVLLPVDGPVRRTGHQHLPLVGADLRLRHRRQALRRGASEMERALRRLAKLSVLTGSVALVPSTCLVDVDGGQRAVMFNRFAGGVSNSTKGEGSHFYLPWFQIPHIYDIRTKPKVINTTTGTRDLQMVSISLRLLYRPITENLPRIHQKLGPDYDERVLPSISNEVLKAVVARYNAESLLTQRDQVSADIRLAITARAKQFDIKLDDVAITHLSYGKDFSKAIEQKQVAQQESERVKFIVQKSEQEKLAAIVKAEGEAEAANLISRAIQTHGSGMLEIRKLEAAKEIAETENGAKVEKIKQNYCVSEAERSLVREAPSPIVIVKGLCGGALVELGHHGNKVVVEGLEGVDEGQLLGDLLTGLGRLQIVLAETQAAEERTQSAVAAANRGTGETTIGGGRGAHVLQVAETNVEGRGSAEEDVRAFAGLLGAGGLPLGIIAVGRRVAVSLGHGGQEILEGGNHKGNAVGHGGGEGELVGLGDTEQHFGDGRGQTLNAGGARTHGHVPVNGFLEGGGDLGEAGVHHFRKGVK</sequence>
<keyword evidence="6 9" id="KW-1133">Transmembrane helix</keyword>
<feature type="domain" description="Band 7" evidence="11">
    <location>
        <begin position="1338"/>
        <end position="1500"/>
    </location>
</feature>
<dbReference type="SUPFAM" id="SSF103473">
    <property type="entry name" value="MFS general substrate transporter"/>
    <property type="match status" value="1"/>
</dbReference>
<evidence type="ECO:0000256" key="10">
    <source>
        <dbReference type="SAM" id="SignalP"/>
    </source>
</evidence>
<dbReference type="FunFam" id="3.30.479.30:FF:000001">
    <property type="entry name" value="Prohibitin 2"/>
    <property type="match status" value="1"/>
</dbReference>
<feature type="signal peptide" evidence="10">
    <location>
        <begin position="1"/>
        <end position="18"/>
    </location>
</feature>
<proteinExistence type="inferred from homology"/>
<reference evidence="12 13" key="1">
    <citation type="submission" date="2021-06" db="EMBL/GenBank/DDBJ databases">
        <title>Genome sequence of Babesia caballi.</title>
        <authorList>
            <person name="Yamagishi J."/>
            <person name="Kidaka T."/>
            <person name="Ochi A."/>
        </authorList>
    </citation>
    <scope>NUCLEOTIDE SEQUENCE [LARGE SCALE GENOMIC DNA]</scope>
    <source>
        <strain evidence="12">USDA-D6B2</strain>
    </source>
</reference>
<dbReference type="InterPro" id="IPR000163">
    <property type="entry name" value="Prohibitin"/>
</dbReference>
<evidence type="ECO:0000256" key="8">
    <source>
        <dbReference type="SAM" id="MobiDB-lite"/>
    </source>
</evidence>
<dbReference type="SUPFAM" id="SSF117892">
    <property type="entry name" value="Band 7/SPFH domain"/>
    <property type="match status" value="1"/>
</dbReference>
<organism evidence="12 13">
    <name type="scientific">Babesia caballi</name>
    <dbReference type="NCBI Taxonomy" id="5871"/>
    <lineage>
        <taxon>Eukaryota</taxon>
        <taxon>Sar</taxon>
        <taxon>Alveolata</taxon>
        <taxon>Apicomplexa</taxon>
        <taxon>Aconoidasida</taxon>
        <taxon>Piroplasmida</taxon>
        <taxon>Babesiidae</taxon>
        <taxon>Babesia</taxon>
    </lineage>
</organism>
<feature type="region of interest" description="Disordered" evidence="8">
    <location>
        <begin position="28"/>
        <end position="329"/>
    </location>
</feature>
<evidence type="ECO:0000256" key="3">
    <source>
        <dbReference type="ARBA" id="ARBA00009658"/>
    </source>
</evidence>
<feature type="compositionally biased region" description="Basic and acidic residues" evidence="8">
    <location>
        <begin position="238"/>
        <end position="250"/>
    </location>
</feature>
<dbReference type="PANTHER" id="PTHR23222:SF0">
    <property type="entry name" value="PROHIBITIN 1"/>
    <property type="match status" value="1"/>
</dbReference>
<comment type="similarity">
    <text evidence="2">Belongs to the major facilitator superfamily. Folate-biopterin transporter (TC 2.A.71) family.</text>
</comment>
<evidence type="ECO:0000313" key="12">
    <source>
        <dbReference type="EMBL" id="GIX65055.1"/>
    </source>
</evidence>
<dbReference type="PRINTS" id="PR00679">
    <property type="entry name" value="PROHIBITIN"/>
</dbReference>
<protein>
    <submittedName>
        <fullName evidence="12">Prohibitin, putative</fullName>
    </submittedName>
</protein>
<dbReference type="GO" id="GO:0005739">
    <property type="term" value="C:mitochondrion"/>
    <property type="evidence" value="ECO:0007669"/>
    <property type="project" value="TreeGrafter"/>
</dbReference>
<feature type="compositionally biased region" description="Basic and acidic residues" evidence="8">
    <location>
        <begin position="306"/>
        <end position="321"/>
    </location>
</feature>
<evidence type="ECO:0000259" key="11">
    <source>
        <dbReference type="SMART" id="SM00244"/>
    </source>
</evidence>
<dbReference type="InterPro" id="IPR039309">
    <property type="entry name" value="BT1"/>
</dbReference>
<dbReference type="SMART" id="SM00244">
    <property type="entry name" value="PHB"/>
    <property type="match status" value="1"/>
</dbReference>
<feature type="transmembrane region" description="Helical" evidence="9">
    <location>
        <begin position="1120"/>
        <end position="1138"/>
    </location>
</feature>
<feature type="compositionally biased region" description="Basic and acidic residues" evidence="8">
    <location>
        <begin position="258"/>
        <end position="278"/>
    </location>
</feature>
<evidence type="ECO:0000256" key="6">
    <source>
        <dbReference type="ARBA" id="ARBA00022989"/>
    </source>
</evidence>
<keyword evidence="4" id="KW-0813">Transport</keyword>
<dbReference type="GO" id="GO:0007005">
    <property type="term" value="P:mitochondrion organization"/>
    <property type="evidence" value="ECO:0007669"/>
    <property type="project" value="TreeGrafter"/>
</dbReference>
<feature type="transmembrane region" description="Helical" evidence="9">
    <location>
        <begin position="1095"/>
        <end position="1114"/>
    </location>
</feature>
<keyword evidence="7 9" id="KW-0472">Membrane</keyword>
<feature type="compositionally biased region" description="Basic and acidic residues" evidence="8">
    <location>
        <begin position="158"/>
        <end position="168"/>
    </location>
</feature>
<name>A0AAV4LZJ1_BABCB</name>
<keyword evidence="13" id="KW-1185">Reference proteome</keyword>
<dbReference type="CDD" id="cd03401">
    <property type="entry name" value="SPFH_prohibitin"/>
    <property type="match status" value="1"/>
</dbReference>
<dbReference type="InterPro" id="IPR036013">
    <property type="entry name" value="Band_7/SPFH_dom_sf"/>
</dbReference>
<feature type="transmembrane region" description="Helical" evidence="9">
    <location>
        <begin position="990"/>
        <end position="1013"/>
    </location>
</feature>
<feature type="chain" id="PRO_5044011199" evidence="10">
    <location>
        <begin position="19"/>
        <end position="1802"/>
    </location>
</feature>
<dbReference type="PANTHER" id="PTHR23222">
    <property type="entry name" value="PROHIBITIN"/>
    <property type="match status" value="1"/>
</dbReference>
<evidence type="ECO:0000256" key="7">
    <source>
        <dbReference type="ARBA" id="ARBA00023136"/>
    </source>
</evidence>
<dbReference type="GO" id="GO:0016020">
    <property type="term" value="C:membrane"/>
    <property type="evidence" value="ECO:0007669"/>
    <property type="project" value="UniProtKB-SubCell"/>
</dbReference>
<comment type="similarity">
    <text evidence="3">Belongs to the prohibitin family.</text>
</comment>
<evidence type="ECO:0000256" key="5">
    <source>
        <dbReference type="ARBA" id="ARBA00022692"/>
    </source>
</evidence>
<feature type="compositionally biased region" description="Basic and acidic residues" evidence="8">
    <location>
        <begin position="106"/>
        <end position="121"/>
    </location>
</feature>
<feature type="transmembrane region" description="Helical" evidence="9">
    <location>
        <begin position="1050"/>
        <end position="1074"/>
    </location>
</feature>
<dbReference type="Proteomes" id="UP001497744">
    <property type="component" value="Unassembled WGS sequence"/>
</dbReference>
<dbReference type="Gene3D" id="3.30.479.30">
    <property type="entry name" value="Band 7 domain"/>
    <property type="match status" value="1"/>
</dbReference>
<keyword evidence="10" id="KW-0732">Signal</keyword>